<comment type="caution">
    <text evidence="2">The sequence shown here is derived from an EMBL/GenBank/DDBJ whole genome shotgun (WGS) entry which is preliminary data.</text>
</comment>
<evidence type="ECO:0000313" key="2">
    <source>
        <dbReference type="EMBL" id="PPQ91578.1"/>
    </source>
</evidence>
<protein>
    <recommendedName>
        <fullName evidence="4">Phosphatidylglycerol/phosphatidylinositol transfer protein</fullName>
    </recommendedName>
</protein>
<dbReference type="EMBL" id="NHYD01001300">
    <property type="protein sequence ID" value="PPQ91578.1"/>
    <property type="molecule type" value="Genomic_DNA"/>
</dbReference>
<dbReference type="AlphaFoldDB" id="A0A409XLF0"/>
<keyword evidence="1" id="KW-0732">Signal</keyword>
<feature type="signal peptide" evidence="1">
    <location>
        <begin position="1"/>
        <end position="18"/>
    </location>
</feature>
<accession>A0A409XLF0</accession>
<gene>
    <name evidence="2" type="ORF">CVT25_012649</name>
</gene>
<evidence type="ECO:0008006" key="4">
    <source>
        <dbReference type="Google" id="ProtNLM"/>
    </source>
</evidence>
<evidence type="ECO:0000256" key="1">
    <source>
        <dbReference type="SAM" id="SignalP"/>
    </source>
</evidence>
<dbReference type="Proteomes" id="UP000283269">
    <property type="component" value="Unassembled WGS sequence"/>
</dbReference>
<sequence>MKFTISTILLAIAGFVASANIPAIVCSEADRFGVISISPSGKPFNAGDNISIHIDFTCAITHSGIVPKFLDYTIEVPAPLNNGFEPTISLARRTLSPGATVDSFTTKIPHEFFTAGAPYSVVLTDTYPINGTDGSEVLREGGVLASITINV</sequence>
<feature type="chain" id="PRO_5019560165" description="Phosphatidylglycerol/phosphatidylinositol transfer protein" evidence="1">
    <location>
        <begin position="19"/>
        <end position="151"/>
    </location>
</feature>
<organism evidence="2 3">
    <name type="scientific">Psilocybe cyanescens</name>
    <dbReference type="NCBI Taxonomy" id="93625"/>
    <lineage>
        <taxon>Eukaryota</taxon>
        <taxon>Fungi</taxon>
        <taxon>Dikarya</taxon>
        <taxon>Basidiomycota</taxon>
        <taxon>Agaricomycotina</taxon>
        <taxon>Agaricomycetes</taxon>
        <taxon>Agaricomycetidae</taxon>
        <taxon>Agaricales</taxon>
        <taxon>Agaricineae</taxon>
        <taxon>Strophariaceae</taxon>
        <taxon>Psilocybe</taxon>
    </lineage>
</organism>
<dbReference type="InParanoid" id="A0A409XLF0"/>
<keyword evidence="3" id="KW-1185">Reference proteome</keyword>
<name>A0A409XLF0_PSICY</name>
<evidence type="ECO:0000313" key="3">
    <source>
        <dbReference type="Proteomes" id="UP000283269"/>
    </source>
</evidence>
<reference evidence="2 3" key="1">
    <citation type="journal article" date="2018" name="Evol. Lett.">
        <title>Horizontal gene cluster transfer increased hallucinogenic mushroom diversity.</title>
        <authorList>
            <person name="Reynolds H.T."/>
            <person name="Vijayakumar V."/>
            <person name="Gluck-Thaler E."/>
            <person name="Korotkin H.B."/>
            <person name="Matheny P.B."/>
            <person name="Slot J.C."/>
        </authorList>
    </citation>
    <scope>NUCLEOTIDE SEQUENCE [LARGE SCALE GENOMIC DNA]</scope>
    <source>
        <strain evidence="2 3">2631</strain>
    </source>
</reference>
<proteinExistence type="predicted"/>
<dbReference type="OrthoDB" id="3043660at2759"/>